<dbReference type="InterPro" id="IPR003903">
    <property type="entry name" value="UIM_dom"/>
</dbReference>
<sequence>MEERHANYDELLNDLSPENTFEEYSLKSTMSNEELPLSAPSVNSTSQRSLLLLSEHIPNEKHEIDVNLGFGEEEEVKRKQISPSSINTLPPEILLKIFSYLDPVTLTEIWRVCKRWKLLAQTKEIWYKSFSNEFNTQESFPSISNSKLWILEYEDRLLARRKWAKSRLTSQYYKFMSERFVSIPSLKVDFESKKLTGLLDNGEYGSCNLINGKSYSYIPNRPFFTHKTPKYNSQYLVQILAEDDSIWVKKLQAAKSSGSSIKSSVRCEGDSLSAQNCLDICDGGYNQDYFVSGDVSGFLMCWNFKGKLIKKYKLSEFPIIFVKFDYRNKFIAIDSKKNIYYVNREEGKVHSQFSLSEEYEFSDLDTLDSNFSDAYGSRWWVEVDFGFDKVIFMHGSKIIIVDYIESKLFKSLELQCPIRGGEIQTTRPLKLIKYDKTIAGSDGILYSNLLSDNSVLVWNIRDDRAGKTIIPQCHFKTQFGKREEVTSMALNSSVLILGYRNGFSEVHDVFTGERIRNCTKDFPKNFEHYYHGCPTHKILLNPDPLMPNGVIITYDLVQYFQFGELPDDKEKRRKGKLNKSIHGQKLSNRNIKIELEEYDRQEEEKKEAQRLISKFNGDFMNEPILDDNENDISLALAVSQSESESYKNLNDEEQLKLALELSLNATNSGGSASIEEIQSNEDVLSNEFSQQLAEALRLSLEDHQK</sequence>
<organism evidence="3 4">
    <name type="scientific">[Candida] railenensis</name>
    <dbReference type="NCBI Taxonomy" id="45579"/>
    <lineage>
        <taxon>Eukaryota</taxon>
        <taxon>Fungi</taxon>
        <taxon>Dikarya</taxon>
        <taxon>Ascomycota</taxon>
        <taxon>Saccharomycotina</taxon>
        <taxon>Pichiomycetes</taxon>
        <taxon>Debaryomycetaceae</taxon>
        <taxon>Kurtzmaniella</taxon>
    </lineage>
</organism>
<feature type="coiled-coil region" evidence="1">
    <location>
        <begin position="588"/>
        <end position="618"/>
    </location>
</feature>
<dbReference type="AlphaFoldDB" id="A0A9P0VX23"/>
<dbReference type="EMBL" id="CAKXYY010000002">
    <property type="protein sequence ID" value="CAH2350987.1"/>
    <property type="molecule type" value="Genomic_DNA"/>
</dbReference>
<dbReference type="InterPro" id="IPR052301">
    <property type="entry name" value="SCF_F-box/WD-repeat"/>
</dbReference>
<dbReference type="SMART" id="SM00726">
    <property type="entry name" value="UIM"/>
    <property type="match status" value="2"/>
</dbReference>
<dbReference type="PROSITE" id="PS50181">
    <property type="entry name" value="FBOX"/>
    <property type="match status" value="1"/>
</dbReference>
<evidence type="ECO:0000313" key="4">
    <source>
        <dbReference type="Proteomes" id="UP000837801"/>
    </source>
</evidence>
<dbReference type="Proteomes" id="UP000837801">
    <property type="component" value="Unassembled WGS sequence"/>
</dbReference>
<evidence type="ECO:0000256" key="1">
    <source>
        <dbReference type="SAM" id="Coils"/>
    </source>
</evidence>
<reference evidence="3" key="1">
    <citation type="submission" date="2022-03" db="EMBL/GenBank/DDBJ databases">
        <authorList>
            <person name="Legras J.-L."/>
            <person name="Devillers H."/>
            <person name="Grondin C."/>
        </authorList>
    </citation>
    <scope>NUCLEOTIDE SEQUENCE</scope>
    <source>
        <strain evidence="3">CLIB 1423</strain>
    </source>
</reference>
<dbReference type="OrthoDB" id="2095648at2759"/>
<dbReference type="Pfam" id="PF12937">
    <property type="entry name" value="F-box-like"/>
    <property type="match status" value="1"/>
</dbReference>
<dbReference type="PANTHER" id="PTHR14381:SF1">
    <property type="entry name" value="F-BOX_WD REPEAT-CONTAINING PROTEIN 4"/>
    <property type="match status" value="1"/>
</dbReference>
<dbReference type="SUPFAM" id="SSF81383">
    <property type="entry name" value="F-box domain"/>
    <property type="match status" value="1"/>
</dbReference>
<gene>
    <name evidence="3" type="ORF">CLIB1423_02S09714</name>
</gene>
<evidence type="ECO:0000259" key="2">
    <source>
        <dbReference type="PROSITE" id="PS50181"/>
    </source>
</evidence>
<comment type="caution">
    <text evidence="3">The sequence shown here is derived from an EMBL/GenBank/DDBJ whole genome shotgun (WGS) entry which is preliminary data.</text>
</comment>
<dbReference type="Gene3D" id="2.130.10.10">
    <property type="entry name" value="YVTN repeat-like/Quinoprotein amine dehydrogenase"/>
    <property type="match status" value="1"/>
</dbReference>
<dbReference type="SMART" id="SM00256">
    <property type="entry name" value="FBOX"/>
    <property type="match status" value="1"/>
</dbReference>
<dbReference type="InterPro" id="IPR011047">
    <property type="entry name" value="Quinoprotein_ADH-like_sf"/>
</dbReference>
<dbReference type="InterPro" id="IPR001810">
    <property type="entry name" value="F-box_dom"/>
</dbReference>
<dbReference type="PANTHER" id="PTHR14381">
    <property type="entry name" value="DACTYLIN"/>
    <property type="match status" value="1"/>
</dbReference>
<dbReference type="GO" id="GO:0019005">
    <property type="term" value="C:SCF ubiquitin ligase complex"/>
    <property type="evidence" value="ECO:0007669"/>
    <property type="project" value="TreeGrafter"/>
</dbReference>
<accession>A0A9P0VX23</accession>
<keyword evidence="1" id="KW-0175">Coiled coil</keyword>
<dbReference type="SUPFAM" id="SSF50998">
    <property type="entry name" value="Quinoprotein alcohol dehydrogenase-like"/>
    <property type="match status" value="1"/>
</dbReference>
<proteinExistence type="predicted"/>
<keyword evidence="4" id="KW-1185">Reference proteome</keyword>
<protein>
    <recommendedName>
        <fullName evidence="2">F-box domain-containing protein</fullName>
    </recommendedName>
</protein>
<name>A0A9P0VX23_9ASCO</name>
<dbReference type="GO" id="GO:0031146">
    <property type="term" value="P:SCF-dependent proteasomal ubiquitin-dependent protein catabolic process"/>
    <property type="evidence" value="ECO:0007669"/>
    <property type="project" value="TreeGrafter"/>
</dbReference>
<feature type="domain" description="F-box" evidence="2">
    <location>
        <begin position="83"/>
        <end position="129"/>
    </location>
</feature>
<dbReference type="InterPro" id="IPR036047">
    <property type="entry name" value="F-box-like_dom_sf"/>
</dbReference>
<evidence type="ECO:0000313" key="3">
    <source>
        <dbReference type="EMBL" id="CAH2350987.1"/>
    </source>
</evidence>
<dbReference type="InterPro" id="IPR015943">
    <property type="entry name" value="WD40/YVTN_repeat-like_dom_sf"/>
</dbReference>
<dbReference type="Gene3D" id="1.20.1280.50">
    <property type="match status" value="1"/>
</dbReference>